<organism evidence="1 2">
    <name type="scientific">Pseudonocardia endophytica</name>
    <dbReference type="NCBI Taxonomy" id="401976"/>
    <lineage>
        <taxon>Bacteria</taxon>
        <taxon>Bacillati</taxon>
        <taxon>Actinomycetota</taxon>
        <taxon>Actinomycetes</taxon>
        <taxon>Pseudonocardiales</taxon>
        <taxon>Pseudonocardiaceae</taxon>
        <taxon>Pseudonocardia</taxon>
    </lineage>
</organism>
<proteinExistence type="predicted"/>
<evidence type="ECO:0008006" key="3">
    <source>
        <dbReference type="Google" id="ProtNLM"/>
    </source>
</evidence>
<name>A0A4R1HHK2_PSEEN</name>
<comment type="caution">
    <text evidence="1">The sequence shown here is derived from an EMBL/GenBank/DDBJ whole genome shotgun (WGS) entry which is preliminary data.</text>
</comment>
<sequence>MPGCGTVERVSPPRRFGRRWLLVGAGATALLAAGSADRWLPVSEASGPGSDPARLRDAVLSGVVPHTGVASSAGGLGLPDIPNLETTAALLSTTTRIRVQVAAADRWRIDQLTPVGEIDAYRAGDTEYVWDYGFTRLTTVRPIPPVRLPRASDLAPADLARRLLGITVADPVVALPPRRIAGYDAPGLRVSPSDPDTTISRIDVWALPVAGGALPLALRVGARGVPDSAAPVVDTEFETVDLGAPPDSAIRPTAPPGAERVVAQPGDLAAVLRGLDAPPPPDTLAGRPRVDLPVDESFGVLPGVAVYGNGIGRFVLVPAGRDVARQIIASAGSAGGGPILGFPPDRAVRVATPALSVVVMRRRRGGYLLAGTVAPHVLELGATRLLNEVRP</sequence>
<accession>A0A4R1HHK2</accession>
<protein>
    <recommendedName>
        <fullName evidence="3">Outer membrane lipoprotein-sorting protein</fullName>
    </recommendedName>
</protein>
<dbReference type="EMBL" id="SMFZ01000002">
    <property type="protein sequence ID" value="TCK21218.1"/>
    <property type="molecule type" value="Genomic_DNA"/>
</dbReference>
<reference evidence="1 2" key="1">
    <citation type="submission" date="2019-03" db="EMBL/GenBank/DDBJ databases">
        <title>Sequencing the genomes of 1000 actinobacteria strains.</title>
        <authorList>
            <person name="Klenk H.-P."/>
        </authorList>
    </citation>
    <scope>NUCLEOTIDE SEQUENCE [LARGE SCALE GENOMIC DNA]</scope>
    <source>
        <strain evidence="1 2">DSM 44969</strain>
    </source>
</reference>
<keyword evidence="2" id="KW-1185">Reference proteome</keyword>
<evidence type="ECO:0000313" key="2">
    <source>
        <dbReference type="Proteomes" id="UP000295560"/>
    </source>
</evidence>
<gene>
    <name evidence="1" type="ORF">EV378_5197</name>
</gene>
<evidence type="ECO:0000313" key="1">
    <source>
        <dbReference type="EMBL" id="TCK21218.1"/>
    </source>
</evidence>
<dbReference type="Proteomes" id="UP000295560">
    <property type="component" value="Unassembled WGS sequence"/>
</dbReference>
<dbReference type="AlphaFoldDB" id="A0A4R1HHK2"/>